<evidence type="ECO:0000259" key="7">
    <source>
        <dbReference type="Pfam" id="PF08544"/>
    </source>
</evidence>
<evidence type="ECO:0000313" key="10">
    <source>
        <dbReference type="Proteomes" id="UP000285301"/>
    </source>
</evidence>
<dbReference type="NCBIfam" id="TIGR00131">
    <property type="entry name" value="gal_kin"/>
    <property type="match status" value="1"/>
</dbReference>
<evidence type="ECO:0000256" key="3">
    <source>
        <dbReference type="ARBA" id="ARBA00022741"/>
    </source>
</evidence>
<dbReference type="GO" id="GO:0005829">
    <property type="term" value="C:cytosol"/>
    <property type="evidence" value="ECO:0007669"/>
    <property type="project" value="TreeGrafter"/>
</dbReference>
<dbReference type="InterPro" id="IPR006206">
    <property type="entry name" value="Mevalonate/galactokinase"/>
</dbReference>
<evidence type="ECO:0000256" key="4">
    <source>
        <dbReference type="ARBA" id="ARBA00022777"/>
    </source>
</evidence>
<keyword evidence="3" id="KW-0547">Nucleotide-binding</keyword>
<dbReference type="PRINTS" id="PR00959">
    <property type="entry name" value="MEVGALKINASE"/>
</dbReference>
<dbReference type="PANTHER" id="PTHR10457">
    <property type="entry name" value="MEVALONATE KINASE/GALACTOKINASE"/>
    <property type="match status" value="1"/>
</dbReference>
<sequence length="485" mass="53688">MASKHVPVNYCCEDKYLKDRLLKLGEHFKRKLSTSPSLYVRVPGRVNLIGEHIDYHGFAVLPMAIEHDILIAISVSDDSKINLVNLDSEKYSDFSDFSDKFAIDTPPMWYHYFLCGFRGIVENLKDCNQFQNGQSKNCLNLLGVNVAVAGTIPPSAGLSSSSALVCASALATMCIIGQDNNCLPPIDKSAIAEISTKAERYIGTQGGGMDQAIAFLAEEGCAQLIEFEPFLKSTVVTLPLGAVFYIIHCGKTLNKAATHHYNTRVFETRVAAAIIGKKYNLLSGDTAMKKKHLSLRDVLFVSGKNLDQMSTCLKDYLKFENYTLDDILEELCMTEEQMLDVISGYSKSVAQKFKDVIVSSNNKYRLFNRALHVYEEASRVLKVKKICEAAADSEEKLRTIAKLMTESHKSCKDLYECSCEELDHTVEIAVKAGALGARLTGAGWGGCVVALVRENDVVQFEQNIGQHSKVFFRSKPSQGAAVYKF</sequence>
<dbReference type="STRING" id="1965070.A0A3S3PMT9"/>
<evidence type="ECO:0000256" key="2">
    <source>
        <dbReference type="ARBA" id="ARBA00022679"/>
    </source>
</evidence>
<proteinExistence type="inferred from homology"/>
<evidence type="ECO:0000256" key="5">
    <source>
        <dbReference type="ARBA" id="ARBA00022840"/>
    </source>
</evidence>
<dbReference type="InterPro" id="IPR013750">
    <property type="entry name" value="GHMP_kinase_C_dom"/>
</dbReference>
<dbReference type="InterPro" id="IPR000705">
    <property type="entry name" value="Galactokinase"/>
</dbReference>
<dbReference type="OrthoDB" id="187738at2759"/>
<dbReference type="Gene3D" id="1.20.1440.340">
    <property type="match status" value="1"/>
</dbReference>
<feature type="domain" description="GHMP kinase C-terminal" evidence="7">
    <location>
        <begin position="395"/>
        <end position="464"/>
    </location>
</feature>
<dbReference type="InterPro" id="IPR036554">
    <property type="entry name" value="GHMP_kinase_C_sf"/>
</dbReference>
<organism evidence="9 10">
    <name type="scientific">Dinothrombium tinctorium</name>
    <dbReference type="NCBI Taxonomy" id="1965070"/>
    <lineage>
        <taxon>Eukaryota</taxon>
        <taxon>Metazoa</taxon>
        <taxon>Ecdysozoa</taxon>
        <taxon>Arthropoda</taxon>
        <taxon>Chelicerata</taxon>
        <taxon>Arachnida</taxon>
        <taxon>Acari</taxon>
        <taxon>Acariformes</taxon>
        <taxon>Trombidiformes</taxon>
        <taxon>Prostigmata</taxon>
        <taxon>Anystina</taxon>
        <taxon>Parasitengona</taxon>
        <taxon>Trombidioidea</taxon>
        <taxon>Trombidiidae</taxon>
        <taxon>Dinothrombium</taxon>
    </lineage>
</organism>
<protein>
    <submittedName>
        <fullName evidence="9">N-acetylgalactosamine kinase-like protein</fullName>
    </submittedName>
</protein>
<evidence type="ECO:0000256" key="1">
    <source>
        <dbReference type="ARBA" id="ARBA00006566"/>
    </source>
</evidence>
<dbReference type="PROSITE" id="PS00106">
    <property type="entry name" value="GALACTOKINASE"/>
    <property type="match status" value="1"/>
</dbReference>
<dbReference type="InterPro" id="IPR006203">
    <property type="entry name" value="GHMP_knse_ATP-bd_CS"/>
</dbReference>
<dbReference type="PIRSF" id="PIRSF000530">
    <property type="entry name" value="Galactokinase"/>
    <property type="match status" value="1"/>
</dbReference>
<dbReference type="Pfam" id="PF10509">
    <property type="entry name" value="GalKase_gal_bdg"/>
    <property type="match status" value="1"/>
</dbReference>
<evidence type="ECO:0000313" key="9">
    <source>
        <dbReference type="EMBL" id="RWS12976.1"/>
    </source>
</evidence>
<reference evidence="9 10" key="1">
    <citation type="journal article" date="2018" name="Gigascience">
        <title>Genomes of trombidid mites reveal novel predicted allergens and laterally-transferred genes associated with secondary metabolism.</title>
        <authorList>
            <person name="Dong X."/>
            <person name="Chaisiri K."/>
            <person name="Xia D."/>
            <person name="Armstrong S.D."/>
            <person name="Fang Y."/>
            <person name="Donnelly M.J."/>
            <person name="Kadowaki T."/>
            <person name="McGarry J.W."/>
            <person name="Darby A.C."/>
            <person name="Makepeace B.L."/>
        </authorList>
    </citation>
    <scope>NUCLEOTIDE SEQUENCE [LARGE SCALE GENOMIC DNA]</scope>
    <source>
        <strain evidence="9">UoL-WK</strain>
    </source>
</reference>
<dbReference type="InterPro" id="IPR019741">
    <property type="entry name" value="Galactokinase_CS"/>
</dbReference>
<keyword evidence="5" id="KW-0067">ATP-binding</keyword>
<feature type="domain" description="GHMP kinase N-terminal" evidence="6">
    <location>
        <begin position="140"/>
        <end position="216"/>
    </location>
</feature>
<keyword evidence="4 9" id="KW-0418">Kinase</keyword>
<dbReference type="SUPFAM" id="SSF54211">
    <property type="entry name" value="Ribosomal protein S5 domain 2-like"/>
    <property type="match status" value="1"/>
</dbReference>
<keyword evidence="2" id="KW-0808">Transferase</keyword>
<dbReference type="Pfam" id="PF08544">
    <property type="entry name" value="GHMP_kinases_C"/>
    <property type="match status" value="1"/>
</dbReference>
<evidence type="ECO:0000259" key="8">
    <source>
        <dbReference type="Pfam" id="PF10509"/>
    </source>
</evidence>
<accession>A0A3S3PMT9</accession>
<dbReference type="GO" id="GO:0006012">
    <property type="term" value="P:galactose metabolic process"/>
    <property type="evidence" value="ECO:0007669"/>
    <property type="project" value="InterPro"/>
</dbReference>
<dbReference type="GO" id="GO:0004335">
    <property type="term" value="F:galactokinase activity"/>
    <property type="evidence" value="ECO:0007669"/>
    <property type="project" value="InterPro"/>
</dbReference>
<name>A0A3S3PMT9_9ACAR</name>
<dbReference type="PRINTS" id="PR00473">
    <property type="entry name" value="GALCTOKINASE"/>
</dbReference>
<dbReference type="InterPro" id="IPR006204">
    <property type="entry name" value="GHMP_kinase_N_dom"/>
</dbReference>
<keyword evidence="10" id="KW-1185">Reference proteome</keyword>
<dbReference type="GO" id="GO:0005524">
    <property type="term" value="F:ATP binding"/>
    <property type="evidence" value="ECO:0007669"/>
    <property type="project" value="UniProtKB-KW"/>
</dbReference>
<dbReference type="SUPFAM" id="SSF55060">
    <property type="entry name" value="GHMP Kinase, C-terminal domain"/>
    <property type="match status" value="1"/>
</dbReference>
<feature type="domain" description="Galactokinase N-terminal" evidence="8">
    <location>
        <begin position="27"/>
        <end position="74"/>
    </location>
</feature>
<dbReference type="Pfam" id="PF00288">
    <property type="entry name" value="GHMP_kinases_N"/>
    <property type="match status" value="1"/>
</dbReference>
<dbReference type="InterPro" id="IPR020568">
    <property type="entry name" value="Ribosomal_Su5_D2-typ_SF"/>
</dbReference>
<dbReference type="PANTHER" id="PTHR10457:SF7">
    <property type="entry name" value="GALACTOKINASE-RELATED"/>
    <property type="match status" value="1"/>
</dbReference>
<dbReference type="Gene3D" id="3.30.70.3170">
    <property type="match status" value="1"/>
</dbReference>
<comment type="similarity">
    <text evidence="1">Belongs to the GHMP kinase family. GalK subfamily.</text>
</comment>
<dbReference type="PROSITE" id="PS00627">
    <property type="entry name" value="GHMP_KINASES_ATP"/>
    <property type="match status" value="1"/>
</dbReference>
<evidence type="ECO:0000259" key="6">
    <source>
        <dbReference type="Pfam" id="PF00288"/>
    </source>
</evidence>
<dbReference type="AlphaFoldDB" id="A0A3S3PMT9"/>
<dbReference type="Gene3D" id="3.30.230.10">
    <property type="match status" value="1"/>
</dbReference>
<dbReference type="EMBL" id="NCKU01001144">
    <property type="protein sequence ID" value="RWS12976.1"/>
    <property type="molecule type" value="Genomic_DNA"/>
</dbReference>
<dbReference type="InterPro" id="IPR014721">
    <property type="entry name" value="Ribsml_uS5_D2-typ_fold_subgr"/>
</dbReference>
<gene>
    <name evidence="9" type="ORF">B4U79_11228</name>
</gene>
<comment type="caution">
    <text evidence="9">The sequence shown here is derived from an EMBL/GenBank/DDBJ whole genome shotgun (WGS) entry which is preliminary data.</text>
</comment>
<dbReference type="Proteomes" id="UP000285301">
    <property type="component" value="Unassembled WGS sequence"/>
</dbReference>
<dbReference type="InterPro" id="IPR019539">
    <property type="entry name" value="GalKase_N"/>
</dbReference>